<gene>
    <name evidence="1" type="ORF">RV045_08580</name>
</gene>
<reference evidence="1" key="1">
    <citation type="submission" date="2023-10" db="EMBL/GenBank/DDBJ databases">
        <title>Amphibacter perezi, gen. nov., sp. nov. a novel taxa of the family Comamonadaceae, class Betaproteobacteria isolated from the skin microbiota of Pelophylax perezi from different populations.</title>
        <authorList>
            <person name="Costa S."/>
            <person name="Proenca D.N."/>
            <person name="Lopes I."/>
            <person name="Morais P.V."/>
        </authorList>
    </citation>
    <scope>NUCLEOTIDE SEQUENCE</scope>
    <source>
        <strain evidence="1">SL12-8</strain>
    </source>
</reference>
<organism evidence="1 2">
    <name type="scientific">Amphibiibacter pelophylacis</name>
    <dbReference type="NCBI Taxonomy" id="1799477"/>
    <lineage>
        <taxon>Bacteria</taxon>
        <taxon>Pseudomonadati</taxon>
        <taxon>Pseudomonadota</taxon>
        <taxon>Betaproteobacteria</taxon>
        <taxon>Burkholderiales</taxon>
        <taxon>Sphaerotilaceae</taxon>
        <taxon>Amphibiibacter</taxon>
    </lineage>
</organism>
<keyword evidence="2" id="KW-1185">Reference proteome</keyword>
<sequence length="310" mass="33411">MTSPRSASPSKLEQVLAPVQAATAAAPLASQGLWQQARRRFVRNRAAVAGLVVLTLIALLCVIGPWVLPHAFDDSDWDRIASAPTWAGMHWFGTDESGRDLLVRTLIGGRISLMVGLLATLASVGVGIVWGATAGFVGGKVDALMMRVVDTLYAIPYLLIAILMVTLLGRDFYLVVLTITAFSWMDMARVVRGQTLTIKSREYIEAARALGVSTPGLIFRHVVPNLLGIVVVYTTITIPGVILTESVLSFLGLGVQEPMTSWGVLVHDGTSSMEALPWLLLFPAAMLSLTLYSINFIGDGLRDALDPKDR</sequence>
<comment type="caution">
    <text evidence="1">The sequence shown here is derived from an EMBL/GenBank/DDBJ whole genome shotgun (WGS) entry which is preliminary data.</text>
</comment>
<evidence type="ECO:0000313" key="2">
    <source>
        <dbReference type="Proteomes" id="UP001364695"/>
    </source>
</evidence>
<dbReference type="EMBL" id="JAWDIE010000011">
    <property type="protein sequence ID" value="MEJ7138484.1"/>
    <property type="molecule type" value="Genomic_DNA"/>
</dbReference>
<proteinExistence type="predicted"/>
<name>A0ACC6P3S6_9BURK</name>
<evidence type="ECO:0000313" key="1">
    <source>
        <dbReference type="EMBL" id="MEJ7138484.1"/>
    </source>
</evidence>
<protein>
    <submittedName>
        <fullName evidence="1">ABC transporter permease subunit</fullName>
    </submittedName>
</protein>
<accession>A0ACC6P3S6</accession>
<dbReference type="Proteomes" id="UP001364695">
    <property type="component" value="Unassembled WGS sequence"/>
</dbReference>